<dbReference type="AlphaFoldDB" id="A0AA36A255"/>
<gene>
    <name evidence="1" type="ORF">LSALG_LOCUS40934</name>
</gene>
<name>A0AA36A255_LACSI</name>
<evidence type="ECO:0000313" key="1">
    <source>
        <dbReference type="EMBL" id="CAI9302446.1"/>
    </source>
</evidence>
<evidence type="ECO:0000313" key="2">
    <source>
        <dbReference type="Proteomes" id="UP001177003"/>
    </source>
</evidence>
<dbReference type="Proteomes" id="UP001177003">
    <property type="component" value="Chromosome 9"/>
</dbReference>
<organism evidence="1 2">
    <name type="scientific">Lactuca saligna</name>
    <name type="common">Willowleaf lettuce</name>
    <dbReference type="NCBI Taxonomy" id="75948"/>
    <lineage>
        <taxon>Eukaryota</taxon>
        <taxon>Viridiplantae</taxon>
        <taxon>Streptophyta</taxon>
        <taxon>Embryophyta</taxon>
        <taxon>Tracheophyta</taxon>
        <taxon>Spermatophyta</taxon>
        <taxon>Magnoliopsida</taxon>
        <taxon>eudicotyledons</taxon>
        <taxon>Gunneridae</taxon>
        <taxon>Pentapetalae</taxon>
        <taxon>asterids</taxon>
        <taxon>campanulids</taxon>
        <taxon>Asterales</taxon>
        <taxon>Asteraceae</taxon>
        <taxon>Cichorioideae</taxon>
        <taxon>Cichorieae</taxon>
        <taxon>Lactucinae</taxon>
        <taxon>Lactuca</taxon>
    </lineage>
</organism>
<reference evidence="1" key="1">
    <citation type="submission" date="2023-04" db="EMBL/GenBank/DDBJ databases">
        <authorList>
            <person name="Vijverberg K."/>
            <person name="Xiong W."/>
            <person name="Schranz E."/>
        </authorList>
    </citation>
    <scope>NUCLEOTIDE SEQUENCE</scope>
</reference>
<protein>
    <submittedName>
        <fullName evidence="1">Uncharacterized protein</fullName>
    </submittedName>
</protein>
<dbReference type="EMBL" id="OX465085">
    <property type="protein sequence ID" value="CAI9302446.1"/>
    <property type="molecule type" value="Genomic_DNA"/>
</dbReference>
<accession>A0AA36A255</accession>
<keyword evidence="2" id="KW-1185">Reference proteome</keyword>
<sequence>MIYGADEYDLAGFTFSPFTIRTASDDEASVTKGQLKAIHKKLDSLLQASKPSSFDEYSQTLINSILETLTKEHSSNLEKMNKAVDASASVCNETSEKVDKLSSDATSFLNNFYSSFETNTVRANEAIANLGSSLKAERAKLQELRTRITSDHKEFKSSIYSQISKL</sequence>
<proteinExistence type="predicted"/>